<reference evidence="3" key="1">
    <citation type="journal article" date="2014" name="Front. Microbiol.">
        <title>High frequency of phylogenetically diverse reductive dehalogenase-homologous genes in deep subseafloor sedimentary metagenomes.</title>
        <authorList>
            <person name="Kawai M."/>
            <person name="Futagami T."/>
            <person name="Toyoda A."/>
            <person name="Takaki Y."/>
            <person name="Nishi S."/>
            <person name="Hori S."/>
            <person name="Arai W."/>
            <person name="Tsubouchi T."/>
            <person name="Morono Y."/>
            <person name="Uchiyama I."/>
            <person name="Ito T."/>
            <person name="Fujiyama A."/>
            <person name="Inagaki F."/>
            <person name="Takami H."/>
        </authorList>
    </citation>
    <scope>NUCLEOTIDE SEQUENCE</scope>
    <source>
        <strain evidence="3">Expedition CK06-06</strain>
    </source>
</reference>
<dbReference type="Pfam" id="PF00275">
    <property type="entry name" value="EPSP_synthase"/>
    <property type="match status" value="1"/>
</dbReference>
<dbReference type="PANTHER" id="PTHR21090">
    <property type="entry name" value="AROM/DEHYDROQUINATE SYNTHASE"/>
    <property type="match status" value="1"/>
</dbReference>
<dbReference type="GO" id="GO:0003866">
    <property type="term" value="F:3-phosphoshikimate 1-carboxyvinyltransferase activity"/>
    <property type="evidence" value="ECO:0007669"/>
    <property type="project" value="TreeGrafter"/>
</dbReference>
<dbReference type="EMBL" id="BARW01038582">
    <property type="protein sequence ID" value="GAJ23647.1"/>
    <property type="molecule type" value="Genomic_DNA"/>
</dbReference>
<dbReference type="SUPFAM" id="SSF55205">
    <property type="entry name" value="EPT/RTPC-like"/>
    <property type="match status" value="1"/>
</dbReference>
<evidence type="ECO:0000259" key="2">
    <source>
        <dbReference type="Pfam" id="PF00275"/>
    </source>
</evidence>
<sequence length="94" mass="10394">RLKESNRVAAVKEGLERMKVKVIEERNRLAIVGSAPKGSTIDPRDDHRLAMAFGILGTKVGETVIDDAGCVAKTYPRFWEELKSIGGEVKINEQ</sequence>
<keyword evidence="1" id="KW-0808">Transferase</keyword>
<organism evidence="3">
    <name type="scientific">marine sediment metagenome</name>
    <dbReference type="NCBI Taxonomy" id="412755"/>
    <lineage>
        <taxon>unclassified sequences</taxon>
        <taxon>metagenomes</taxon>
        <taxon>ecological metagenomes</taxon>
    </lineage>
</organism>
<accession>X1VSF0</accession>
<evidence type="ECO:0000256" key="1">
    <source>
        <dbReference type="ARBA" id="ARBA00022679"/>
    </source>
</evidence>
<dbReference type="InterPro" id="IPR013792">
    <property type="entry name" value="RNA3'P_cycl/enolpyr_Trfase_a/b"/>
</dbReference>
<protein>
    <recommendedName>
        <fullName evidence="2">Enolpyruvate transferase domain-containing protein</fullName>
    </recommendedName>
</protein>
<dbReference type="AlphaFoldDB" id="X1VSF0"/>
<evidence type="ECO:0000313" key="3">
    <source>
        <dbReference type="EMBL" id="GAJ23647.1"/>
    </source>
</evidence>
<gene>
    <name evidence="3" type="ORF">S12H4_59163</name>
</gene>
<comment type="caution">
    <text evidence="3">The sequence shown here is derived from an EMBL/GenBank/DDBJ whole genome shotgun (WGS) entry which is preliminary data.</text>
</comment>
<proteinExistence type="predicted"/>
<dbReference type="InterPro" id="IPR001986">
    <property type="entry name" value="Enolpyruvate_Tfrase_dom"/>
</dbReference>
<dbReference type="InterPro" id="IPR036968">
    <property type="entry name" value="Enolpyruvate_Tfrase_sf"/>
</dbReference>
<dbReference type="Gene3D" id="3.65.10.10">
    <property type="entry name" value="Enolpyruvate transferase domain"/>
    <property type="match status" value="1"/>
</dbReference>
<name>X1VSF0_9ZZZZ</name>
<dbReference type="PANTHER" id="PTHR21090:SF5">
    <property type="entry name" value="PENTAFUNCTIONAL AROM POLYPEPTIDE"/>
    <property type="match status" value="1"/>
</dbReference>
<dbReference type="GO" id="GO:0009423">
    <property type="term" value="P:chorismate biosynthetic process"/>
    <property type="evidence" value="ECO:0007669"/>
    <property type="project" value="TreeGrafter"/>
</dbReference>
<feature type="domain" description="Enolpyruvate transferase" evidence="2">
    <location>
        <begin position="1"/>
        <end position="82"/>
    </location>
</feature>
<feature type="non-terminal residue" evidence="3">
    <location>
        <position position="1"/>
    </location>
</feature>